<dbReference type="Gene3D" id="1.20.1200.10">
    <property type="entry name" value="Cobalamin adenosyltransferase-like"/>
    <property type="match status" value="1"/>
</dbReference>
<dbReference type="PANTHER" id="PTHR12213:SF0">
    <property type="entry name" value="CORRINOID ADENOSYLTRANSFERASE MMAB"/>
    <property type="match status" value="1"/>
</dbReference>
<dbReference type="InterPro" id="IPR016030">
    <property type="entry name" value="CblAdoTrfase-like"/>
</dbReference>
<dbReference type="EC" id="2.5.1.17" evidence="4"/>
<dbReference type="Proteomes" id="UP000624703">
    <property type="component" value="Unassembled WGS sequence"/>
</dbReference>
<name>A0A8J7MFR8_9BACT</name>
<evidence type="ECO:0000256" key="3">
    <source>
        <dbReference type="ARBA" id="ARBA00022840"/>
    </source>
</evidence>
<dbReference type="SUPFAM" id="SSF89028">
    <property type="entry name" value="Cobalamin adenosyltransferase-like"/>
    <property type="match status" value="1"/>
</dbReference>
<sequence length="173" mass="19040">MSVITKRGDQGLTDTMFGGRVPKNSPNVVASGVVDELNACVGLARTTAGMPEAVIAILHQIQEKLIGLMGEISVDPEAREKYYEKGYLRIVSEDIGWLENLASEMETKFQGWVKPGENGSHPAAHLDHCRTVCRRAEITAWSLGDGAPEFGPLFLNRLSDVFWLLSREVEKAK</sequence>
<reference evidence="6" key="1">
    <citation type="submission" date="2021-01" db="EMBL/GenBank/DDBJ databases">
        <title>Modified the classification status of verrucomicrobia.</title>
        <authorList>
            <person name="Feng X."/>
        </authorList>
    </citation>
    <scope>NUCLEOTIDE SEQUENCE</scope>
    <source>
        <strain evidence="6">_KCTC 22039</strain>
    </source>
</reference>
<dbReference type="AlphaFoldDB" id="A0A8J7MFR8"/>
<evidence type="ECO:0000256" key="1">
    <source>
        <dbReference type="ARBA" id="ARBA00022679"/>
    </source>
</evidence>
<dbReference type="GO" id="GO:0005524">
    <property type="term" value="F:ATP binding"/>
    <property type="evidence" value="ECO:0007669"/>
    <property type="project" value="UniProtKB-UniRule"/>
</dbReference>
<keyword evidence="7" id="KW-1185">Reference proteome</keyword>
<evidence type="ECO:0000313" key="6">
    <source>
        <dbReference type="EMBL" id="MBK1792207.1"/>
    </source>
</evidence>
<dbReference type="GO" id="GO:0009236">
    <property type="term" value="P:cobalamin biosynthetic process"/>
    <property type="evidence" value="ECO:0007669"/>
    <property type="project" value="UniProtKB-UniRule"/>
</dbReference>
<dbReference type="EMBL" id="JAENIM010000044">
    <property type="protein sequence ID" value="MBK1792207.1"/>
    <property type="molecule type" value="Genomic_DNA"/>
</dbReference>
<evidence type="ECO:0000259" key="5">
    <source>
        <dbReference type="Pfam" id="PF01923"/>
    </source>
</evidence>
<dbReference type="InterPro" id="IPR029499">
    <property type="entry name" value="PduO-typ"/>
</dbReference>
<comment type="caution">
    <text evidence="6">The sequence shown here is derived from an EMBL/GenBank/DDBJ whole genome shotgun (WGS) entry which is preliminary data.</text>
</comment>
<dbReference type="RefSeq" id="WP_200312222.1">
    <property type="nucleotide sequence ID" value="NZ_JAENIM010000044.1"/>
</dbReference>
<dbReference type="InterPro" id="IPR036451">
    <property type="entry name" value="CblAdoTrfase-like_sf"/>
</dbReference>
<organism evidence="6 7">
    <name type="scientific">Persicirhabdus sediminis</name>
    <dbReference type="NCBI Taxonomy" id="454144"/>
    <lineage>
        <taxon>Bacteria</taxon>
        <taxon>Pseudomonadati</taxon>
        <taxon>Verrucomicrobiota</taxon>
        <taxon>Verrucomicrobiia</taxon>
        <taxon>Verrucomicrobiales</taxon>
        <taxon>Verrucomicrobiaceae</taxon>
        <taxon>Persicirhabdus</taxon>
    </lineage>
</organism>
<accession>A0A8J7MFR8</accession>
<dbReference type="PANTHER" id="PTHR12213">
    <property type="entry name" value="CORRINOID ADENOSYLTRANSFERASE"/>
    <property type="match status" value="1"/>
</dbReference>
<comment type="catalytic activity">
    <reaction evidence="4">
        <text>2 cob(II)yrinate a,c diamide + reduced [electron-transfer flavoprotein] + 2 ATP = 2 adenosylcob(III)yrinate a,c-diamide + 2 triphosphate + oxidized [electron-transfer flavoprotein] + 3 H(+)</text>
        <dbReference type="Rhea" id="RHEA:11528"/>
        <dbReference type="Rhea" id="RHEA-COMP:10685"/>
        <dbReference type="Rhea" id="RHEA-COMP:10686"/>
        <dbReference type="ChEBI" id="CHEBI:15378"/>
        <dbReference type="ChEBI" id="CHEBI:18036"/>
        <dbReference type="ChEBI" id="CHEBI:30616"/>
        <dbReference type="ChEBI" id="CHEBI:57692"/>
        <dbReference type="ChEBI" id="CHEBI:58307"/>
        <dbReference type="ChEBI" id="CHEBI:58503"/>
        <dbReference type="ChEBI" id="CHEBI:58537"/>
        <dbReference type="EC" id="2.5.1.17"/>
    </reaction>
</comment>
<protein>
    <recommendedName>
        <fullName evidence="4">Corrinoid adenosyltransferase</fullName>
        <ecNumber evidence="4">2.5.1.17</ecNumber>
    </recommendedName>
    <alternativeName>
        <fullName evidence="4">Cob(II)alamin adenosyltransferase</fullName>
    </alternativeName>
    <alternativeName>
        <fullName evidence="4">Cob(II)yrinic acid a,c-diamide adenosyltransferase</fullName>
    </alternativeName>
    <alternativeName>
        <fullName evidence="4">Cobinamide/cobalamin adenosyltransferase</fullName>
    </alternativeName>
</protein>
<keyword evidence="3 4" id="KW-0067">ATP-binding</keyword>
<feature type="domain" description="Cobalamin adenosyltransferase-like" evidence="5">
    <location>
        <begin position="4"/>
        <end position="168"/>
    </location>
</feature>
<keyword evidence="4" id="KW-0169">Cobalamin biosynthesis</keyword>
<comment type="catalytic activity">
    <reaction evidence="4">
        <text>2 cob(II)alamin + reduced [electron-transfer flavoprotein] + 2 ATP = 2 adenosylcob(III)alamin + 2 triphosphate + oxidized [electron-transfer flavoprotein] + 3 H(+)</text>
        <dbReference type="Rhea" id="RHEA:28671"/>
        <dbReference type="Rhea" id="RHEA-COMP:10685"/>
        <dbReference type="Rhea" id="RHEA-COMP:10686"/>
        <dbReference type="ChEBI" id="CHEBI:15378"/>
        <dbReference type="ChEBI" id="CHEBI:16304"/>
        <dbReference type="ChEBI" id="CHEBI:18036"/>
        <dbReference type="ChEBI" id="CHEBI:18408"/>
        <dbReference type="ChEBI" id="CHEBI:30616"/>
        <dbReference type="ChEBI" id="CHEBI:57692"/>
        <dbReference type="ChEBI" id="CHEBI:58307"/>
        <dbReference type="EC" id="2.5.1.17"/>
    </reaction>
</comment>
<keyword evidence="2 4" id="KW-0547">Nucleotide-binding</keyword>
<evidence type="ECO:0000256" key="2">
    <source>
        <dbReference type="ARBA" id="ARBA00022741"/>
    </source>
</evidence>
<comment type="similarity">
    <text evidence="4">Belongs to the Cob(I)alamin adenosyltransferase family.</text>
</comment>
<proteinExistence type="inferred from homology"/>
<keyword evidence="1 4" id="KW-0808">Transferase</keyword>
<dbReference type="UniPathway" id="UPA00148">
    <property type="reaction ID" value="UER00233"/>
</dbReference>
<evidence type="ECO:0000313" key="7">
    <source>
        <dbReference type="Proteomes" id="UP000624703"/>
    </source>
</evidence>
<comment type="pathway">
    <text evidence="4">Cofactor biosynthesis; adenosylcobalamin biosynthesis; adenosylcobalamin from cob(II)yrinate a,c-diamide: step 2/7.</text>
</comment>
<dbReference type="GO" id="GO:0008817">
    <property type="term" value="F:corrinoid adenosyltransferase activity"/>
    <property type="evidence" value="ECO:0007669"/>
    <property type="project" value="UniProtKB-UniRule"/>
</dbReference>
<dbReference type="Pfam" id="PF01923">
    <property type="entry name" value="Cob_adeno_trans"/>
    <property type="match status" value="1"/>
</dbReference>
<gene>
    <name evidence="6" type="ORF">JIN82_13680</name>
</gene>
<evidence type="ECO:0000256" key="4">
    <source>
        <dbReference type="RuleBase" id="RU366026"/>
    </source>
</evidence>